<dbReference type="AlphaFoldDB" id="A0A938BJM8"/>
<evidence type="ECO:0000313" key="2">
    <source>
        <dbReference type="Proteomes" id="UP000703893"/>
    </source>
</evidence>
<dbReference type="Proteomes" id="UP000703893">
    <property type="component" value="Unassembled WGS sequence"/>
</dbReference>
<reference evidence="1 2" key="1">
    <citation type="submission" date="2019-03" db="EMBL/GenBank/DDBJ databases">
        <title>Lake Tanganyika Metagenome-Assembled Genomes (MAGs).</title>
        <authorList>
            <person name="Tran P."/>
        </authorList>
    </citation>
    <scope>NUCLEOTIDE SEQUENCE [LARGE SCALE GENOMIC DNA]</scope>
    <source>
        <strain evidence="1">K_DeepCast_65m_m2_236</strain>
    </source>
</reference>
<feature type="non-terminal residue" evidence="1">
    <location>
        <position position="1"/>
    </location>
</feature>
<comment type="caution">
    <text evidence="1">The sequence shown here is derived from an EMBL/GenBank/DDBJ whole genome shotgun (WGS) entry which is preliminary data.</text>
</comment>
<evidence type="ECO:0000313" key="1">
    <source>
        <dbReference type="EMBL" id="MBM3275492.1"/>
    </source>
</evidence>
<name>A0A938BJM8_9BACT</name>
<dbReference type="EMBL" id="VGJX01000597">
    <property type="protein sequence ID" value="MBM3275492.1"/>
    <property type="molecule type" value="Genomic_DNA"/>
</dbReference>
<sequence length="86" mass="9108">PDGEGTLFDSALLLYGSGMSDGHMHLPKNVPTLVVAGRTFGMKGNRFVQYPPESGTPLANLQLALLDKMNVPMEQFGDSSGMLAGL</sequence>
<gene>
    <name evidence="1" type="ORF">FJZ00_10080</name>
</gene>
<accession>A0A938BJM8</accession>
<proteinExistence type="predicted"/>
<protein>
    <submittedName>
        <fullName evidence="1">Uncharacterized protein</fullName>
    </submittedName>
</protein>
<organism evidence="1 2">
    <name type="scientific">Candidatus Tanganyikabacteria bacterium</name>
    <dbReference type="NCBI Taxonomy" id="2961651"/>
    <lineage>
        <taxon>Bacteria</taxon>
        <taxon>Bacillati</taxon>
        <taxon>Candidatus Sericytochromatia</taxon>
        <taxon>Candidatus Tanganyikabacteria</taxon>
    </lineage>
</organism>